<organism evidence="1 2">
    <name type="scientific">Colletotrichum sojae</name>
    <dbReference type="NCBI Taxonomy" id="2175907"/>
    <lineage>
        <taxon>Eukaryota</taxon>
        <taxon>Fungi</taxon>
        <taxon>Dikarya</taxon>
        <taxon>Ascomycota</taxon>
        <taxon>Pezizomycotina</taxon>
        <taxon>Sordariomycetes</taxon>
        <taxon>Hypocreomycetidae</taxon>
        <taxon>Glomerellales</taxon>
        <taxon>Glomerellaceae</taxon>
        <taxon>Colletotrichum</taxon>
        <taxon>Colletotrichum orchidearum species complex</taxon>
    </lineage>
</organism>
<dbReference type="AlphaFoldDB" id="A0A8H6JQX2"/>
<reference evidence="1 2" key="1">
    <citation type="journal article" date="2020" name="Phytopathology">
        <title>Genome Sequence Resources of Colletotrichum truncatum, C. plurivorum, C. musicola, and C. sojae: Four Species Pathogenic to Soybean (Glycine max).</title>
        <authorList>
            <person name="Rogerio F."/>
            <person name="Boufleur T.R."/>
            <person name="Ciampi-Guillardi M."/>
            <person name="Sukno S.A."/>
            <person name="Thon M.R."/>
            <person name="Massola Junior N.S."/>
            <person name="Baroncelli R."/>
        </authorList>
    </citation>
    <scope>NUCLEOTIDE SEQUENCE [LARGE SCALE GENOMIC DNA]</scope>
    <source>
        <strain evidence="1 2">LFN0009</strain>
    </source>
</reference>
<gene>
    <name evidence="1" type="ORF">CSOJ01_02432</name>
</gene>
<comment type="caution">
    <text evidence="1">The sequence shown here is derived from an EMBL/GenBank/DDBJ whole genome shotgun (WGS) entry which is preliminary data.</text>
</comment>
<proteinExistence type="predicted"/>
<sequence>MLSTSDFSRQRCRRERFWKYRATAATKWPENPPSVGYRVCQEQQGTHFESPFPPPPPPLRQAWTWARTTASRVLAAQPTSPPFYSVPPVHPPALRIRREPVSLWCFRLDQGPGLLGRAVPNPSSMKRNAGRGPRAADPYLFDGFVTMTYQNGPYRRDGVQQPATYRLQPTLDADADSHPSFRVHFLGSLVVDGSVDQSRGSWAVGHGVAEHDTDRRNFRPLRS</sequence>
<accession>A0A8H6JQX2</accession>
<protein>
    <submittedName>
        <fullName evidence="1">Uncharacterized protein</fullName>
    </submittedName>
</protein>
<evidence type="ECO:0000313" key="1">
    <source>
        <dbReference type="EMBL" id="KAF6817510.1"/>
    </source>
</evidence>
<dbReference type="Proteomes" id="UP000652219">
    <property type="component" value="Unassembled WGS sequence"/>
</dbReference>
<name>A0A8H6JQX2_9PEZI</name>
<evidence type="ECO:0000313" key="2">
    <source>
        <dbReference type="Proteomes" id="UP000652219"/>
    </source>
</evidence>
<keyword evidence="2" id="KW-1185">Reference proteome</keyword>
<dbReference type="EMBL" id="WIGN01000021">
    <property type="protein sequence ID" value="KAF6817510.1"/>
    <property type="molecule type" value="Genomic_DNA"/>
</dbReference>